<evidence type="ECO:0000259" key="3">
    <source>
        <dbReference type="PROSITE" id="PS51186"/>
    </source>
</evidence>
<dbReference type="AlphaFoldDB" id="A0A7R9GG53"/>
<reference evidence="4" key="1">
    <citation type="submission" date="2020-11" db="EMBL/GenBank/DDBJ databases">
        <authorList>
            <person name="Tran Van P."/>
        </authorList>
    </citation>
    <scope>NUCLEOTIDE SEQUENCE</scope>
</reference>
<accession>A0A7R9GG53</accession>
<dbReference type="InterPro" id="IPR016181">
    <property type="entry name" value="Acyl_CoA_acyltransferase"/>
</dbReference>
<sequence length="273" mass="30964">MRTGVEHMDSPFVLIRQYKPEDQKACKEIIGERIGLFTGPMFVRSLFRETVYEVIVFIVAIAFIFLGVPITISVLFVPVVFLGNYFAIRMSNGVKGLEMSQEFAAMENKYSRDRGGKFFVAELCESNIRLLQDLDKSAVSSLFFLLEGNYNEATFYPRIQGSRKRIIGMVGVCSSERDPRRAFMKRLLVRPPYRQTVVEERLVNAVLQHCRDFGFLAVDTVCSEVNDELRESLFACGFEVGASYHKYALGLISYMGMMQFSAPIKASRSALEA</sequence>
<keyword evidence="2" id="KW-1133">Transmembrane helix</keyword>
<dbReference type="Proteomes" id="UP000678499">
    <property type="component" value="Unassembled WGS sequence"/>
</dbReference>
<gene>
    <name evidence="4" type="ORF">NMOB1V02_LOCUS7353</name>
</gene>
<evidence type="ECO:0000313" key="5">
    <source>
        <dbReference type="Proteomes" id="UP000678499"/>
    </source>
</evidence>
<dbReference type="Pfam" id="PF00583">
    <property type="entry name" value="Acetyltransf_1"/>
    <property type="match status" value="1"/>
</dbReference>
<dbReference type="PANTHER" id="PTHR13947:SF37">
    <property type="entry name" value="LD18367P"/>
    <property type="match status" value="1"/>
</dbReference>
<dbReference type="GO" id="GO:0008080">
    <property type="term" value="F:N-acetyltransferase activity"/>
    <property type="evidence" value="ECO:0007669"/>
    <property type="project" value="InterPro"/>
</dbReference>
<dbReference type="EMBL" id="CAJPEX010001744">
    <property type="protein sequence ID" value="CAG0919837.1"/>
    <property type="molecule type" value="Genomic_DNA"/>
</dbReference>
<keyword evidence="2" id="KW-0812">Transmembrane</keyword>
<evidence type="ECO:0000256" key="2">
    <source>
        <dbReference type="SAM" id="Phobius"/>
    </source>
</evidence>
<evidence type="ECO:0000313" key="4">
    <source>
        <dbReference type="EMBL" id="CAD7279685.1"/>
    </source>
</evidence>
<protein>
    <recommendedName>
        <fullName evidence="3">N-acetyltransferase domain-containing protein</fullName>
    </recommendedName>
</protein>
<evidence type="ECO:0000256" key="1">
    <source>
        <dbReference type="ARBA" id="ARBA00022679"/>
    </source>
</evidence>
<feature type="transmembrane region" description="Helical" evidence="2">
    <location>
        <begin position="54"/>
        <end position="87"/>
    </location>
</feature>
<keyword evidence="1" id="KW-0808">Transferase</keyword>
<dbReference type="PROSITE" id="PS51186">
    <property type="entry name" value="GNAT"/>
    <property type="match status" value="1"/>
</dbReference>
<feature type="domain" description="N-acetyltransferase" evidence="3">
    <location>
        <begin position="118"/>
        <end position="263"/>
    </location>
</feature>
<dbReference type="PANTHER" id="PTHR13947">
    <property type="entry name" value="GNAT FAMILY N-ACETYLTRANSFERASE"/>
    <property type="match status" value="1"/>
</dbReference>
<organism evidence="4">
    <name type="scientific">Notodromas monacha</name>
    <dbReference type="NCBI Taxonomy" id="399045"/>
    <lineage>
        <taxon>Eukaryota</taxon>
        <taxon>Metazoa</taxon>
        <taxon>Ecdysozoa</taxon>
        <taxon>Arthropoda</taxon>
        <taxon>Crustacea</taxon>
        <taxon>Oligostraca</taxon>
        <taxon>Ostracoda</taxon>
        <taxon>Podocopa</taxon>
        <taxon>Podocopida</taxon>
        <taxon>Cypridocopina</taxon>
        <taxon>Cypridoidea</taxon>
        <taxon>Cyprididae</taxon>
        <taxon>Notodromas</taxon>
    </lineage>
</organism>
<dbReference type="EMBL" id="OA883781">
    <property type="protein sequence ID" value="CAD7279685.1"/>
    <property type="molecule type" value="Genomic_DNA"/>
</dbReference>
<dbReference type="SUPFAM" id="SSF55729">
    <property type="entry name" value="Acyl-CoA N-acyltransferases (Nat)"/>
    <property type="match status" value="1"/>
</dbReference>
<name>A0A7R9GG53_9CRUS</name>
<dbReference type="Gene3D" id="3.40.630.30">
    <property type="match status" value="1"/>
</dbReference>
<keyword evidence="2" id="KW-0472">Membrane</keyword>
<dbReference type="InterPro" id="IPR050769">
    <property type="entry name" value="NAT_camello-type"/>
</dbReference>
<dbReference type="InterPro" id="IPR000182">
    <property type="entry name" value="GNAT_dom"/>
</dbReference>
<proteinExistence type="predicted"/>
<keyword evidence="5" id="KW-1185">Reference proteome</keyword>
<dbReference type="OrthoDB" id="41532at2759"/>